<reference evidence="5" key="1">
    <citation type="journal article" date="2014" name="Int. J. Syst. Evol. Microbiol.">
        <title>Complete genome sequence of Corynebacterium casei LMG S-19264T (=DSM 44701T), isolated from a smear-ripened cheese.</title>
        <authorList>
            <consortium name="US DOE Joint Genome Institute (JGI-PGF)"/>
            <person name="Walter F."/>
            <person name="Albersmeier A."/>
            <person name="Kalinowski J."/>
            <person name="Ruckert C."/>
        </authorList>
    </citation>
    <scope>NUCLEOTIDE SEQUENCE</scope>
    <source>
        <strain evidence="5">JCM 3086</strain>
    </source>
</reference>
<dbReference type="GO" id="GO:0016491">
    <property type="term" value="F:oxidoreductase activity"/>
    <property type="evidence" value="ECO:0007669"/>
    <property type="project" value="UniProtKB-KW"/>
</dbReference>
<dbReference type="PANTHER" id="PTHR42986:SF1">
    <property type="entry name" value="BENZALDEHYDE DEHYDROGENASE YFMT"/>
    <property type="match status" value="1"/>
</dbReference>
<name>A0A917P3V5_9ACTN</name>
<protein>
    <recommendedName>
        <fullName evidence="4">Aldehyde dehydrogenase domain-containing protein</fullName>
    </recommendedName>
</protein>
<evidence type="ECO:0000256" key="3">
    <source>
        <dbReference type="ARBA" id="ARBA00023027"/>
    </source>
</evidence>
<keyword evidence="2" id="KW-0560">Oxidoreductase</keyword>
<dbReference type="Pfam" id="PF00171">
    <property type="entry name" value="Aldedh"/>
    <property type="match status" value="1"/>
</dbReference>
<dbReference type="AlphaFoldDB" id="A0A917P3V5"/>
<feature type="domain" description="Aldehyde dehydrogenase" evidence="4">
    <location>
        <begin position="15"/>
        <end position="230"/>
    </location>
</feature>
<organism evidence="5 6">
    <name type="scientific">Streptomyces brasiliensis</name>
    <dbReference type="NCBI Taxonomy" id="1954"/>
    <lineage>
        <taxon>Bacteria</taxon>
        <taxon>Bacillati</taxon>
        <taxon>Actinomycetota</taxon>
        <taxon>Actinomycetes</taxon>
        <taxon>Kitasatosporales</taxon>
        <taxon>Streptomycetaceae</taxon>
        <taxon>Streptomyces</taxon>
    </lineage>
</organism>
<reference evidence="5" key="2">
    <citation type="submission" date="2020-09" db="EMBL/GenBank/DDBJ databases">
        <authorList>
            <person name="Sun Q."/>
            <person name="Ohkuma M."/>
        </authorList>
    </citation>
    <scope>NUCLEOTIDE SEQUENCE</scope>
    <source>
        <strain evidence="5">JCM 3086</strain>
    </source>
</reference>
<dbReference type="InterPro" id="IPR015590">
    <property type="entry name" value="Aldehyde_DH_dom"/>
</dbReference>
<dbReference type="SUPFAM" id="SSF53720">
    <property type="entry name" value="ALDH-like"/>
    <property type="match status" value="1"/>
</dbReference>
<dbReference type="InterPro" id="IPR016161">
    <property type="entry name" value="Ald_DH/histidinol_DH"/>
</dbReference>
<proteinExistence type="inferred from homology"/>
<comment type="similarity">
    <text evidence="1">Belongs to the aldehyde dehydrogenase family.</text>
</comment>
<keyword evidence="3" id="KW-0520">NAD</keyword>
<accession>A0A917P3V5</accession>
<keyword evidence="6" id="KW-1185">Reference proteome</keyword>
<dbReference type="EMBL" id="BMQA01000063">
    <property type="protein sequence ID" value="GGJ60310.1"/>
    <property type="molecule type" value="Genomic_DNA"/>
</dbReference>
<dbReference type="InterPro" id="IPR016162">
    <property type="entry name" value="Ald_DH_N"/>
</dbReference>
<dbReference type="Proteomes" id="UP000657574">
    <property type="component" value="Unassembled WGS sequence"/>
</dbReference>
<comment type="caution">
    <text evidence="5">The sequence shown here is derived from an EMBL/GenBank/DDBJ whole genome shotgun (WGS) entry which is preliminary data.</text>
</comment>
<gene>
    <name evidence="5" type="ORF">GCM10010121_083650</name>
</gene>
<dbReference type="PANTHER" id="PTHR42986">
    <property type="entry name" value="BENZALDEHYDE DEHYDROGENASE YFMT"/>
    <property type="match status" value="1"/>
</dbReference>
<dbReference type="Gene3D" id="3.40.605.10">
    <property type="entry name" value="Aldehyde Dehydrogenase, Chain A, domain 1"/>
    <property type="match status" value="1"/>
</dbReference>
<evidence type="ECO:0000259" key="4">
    <source>
        <dbReference type="Pfam" id="PF00171"/>
    </source>
</evidence>
<evidence type="ECO:0000313" key="6">
    <source>
        <dbReference type="Proteomes" id="UP000657574"/>
    </source>
</evidence>
<evidence type="ECO:0000256" key="1">
    <source>
        <dbReference type="ARBA" id="ARBA00009986"/>
    </source>
</evidence>
<evidence type="ECO:0000313" key="5">
    <source>
        <dbReference type="EMBL" id="GGJ60310.1"/>
    </source>
</evidence>
<sequence>MRGRAWHGKIWLDGWTKGGAGTLDVTEPATGSSLGSIGMADASDVARGAARAAEAQRAWAELPYTQRAHVLRRAGQLWEEHAADVQWWIVREAGSLTPKAQMETHAAAQECYEAAALPSRPYGELLASEQPRLSMAERVPAGVVGVIAPFNFPLILSIRSVAPALALGNAVILKPDPRTAVSGGVAPARIFEEAGLPEGVLTVLPGGADAGNALVEDPRVRVISFTGSTGAAGADAHA</sequence>
<evidence type="ECO:0000256" key="2">
    <source>
        <dbReference type="ARBA" id="ARBA00023002"/>
    </source>
</evidence>